<protein>
    <recommendedName>
        <fullName evidence="4">XapX domain-containing protein</fullName>
    </recommendedName>
</protein>
<dbReference type="Proteomes" id="UP000011523">
    <property type="component" value="Unassembled WGS sequence"/>
</dbReference>
<dbReference type="EMBL" id="AOJD01000002">
    <property type="protein sequence ID" value="ELZ42047.1"/>
    <property type="molecule type" value="Genomic_DNA"/>
</dbReference>
<dbReference type="InterPro" id="IPR020017">
    <property type="entry name" value="XapX_domain"/>
</dbReference>
<dbReference type="AlphaFoldDB" id="M0E572"/>
<evidence type="ECO:0000313" key="3">
    <source>
        <dbReference type="Proteomes" id="UP000011523"/>
    </source>
</evidence>
<accession>M0E572</accession>
<keyword evidence="3" id="KW-1185">Reference proteome</keyword>
<feature type="transmembrane region" description="Helical" evidence="1">
    <location>
        <begin position="46"/>
        <end position="70"/>
    </location>
</feature>
<evidence type="ECO:0000313" key="2">
    <source>
        <dbReference type="EMBL" id="ELZ42047.1"/>
    </source>
</evidence>
<dbReference type="PATRIC" id="fig|1227485.3.peg.16"/>
<dbReference type="NCBIfam" id="TIGR03510">
    <property type="entry name" value="XapX"/>
    <property type="match status" value="1"/>
</dbReference>
<feature type="transmembrane region" description="Helical" evidence="1">
    <location>
        <begin position="12"/>
        <end position="34"/>
    </location>
</feature>
<organism evidence="2 3">
    <name type="scientific">Halorubrum tebenquichense DSM 14210</name>
    <dbReference type="NCBI Taxonomy" id="1227485"/>
    <lineage>
        <taxon>Archaea</taxon>
        <taxon>Methanobacteriati</taxon>
        <taxon>Methanobacteriota</taxon>
        <taxon>Stenosarchaea group</taxon>
        <taxon>Halobacteria</taxon>
        <taxon>Halobacteriales</taxon>
        <taxon>Haloferacaceae</taxon>
        <taxon>Halorubrum</taxon>
    </lineage>
</organism>
<sequence>MNERRRRVDMSSTSVLTVAALLVGVTVGALFAFLRVPIPAPPELPGVMAIVGIYLGFKLVGYAGVGFDLLDALGL</sequence>
<proteinExistence type="predicted"/>
<reference evidence="2 3" key="1">
    <citation type="journal article" date="2014" name="PLoS Genet.">
        <title>Phylogenetically driven sequencing of extremely halophilic archaea reveals strategies for static and dynamic osmo-response.</title>
        <authorList>
            <person name="Becker E.A."/>
            <person name="Seitzer P.M."/>
            <person name="Tritt A."/>
            <person name="Larsen D."/>
            <person name="Krusor M."/>
            <person name="Yao A.I."/>
            <person name="Wu D."/>
            <person name="Madern D."/>
            <person name="Eisen J.A."/>
            <person name="Darling A.E."/>
            <person name="Facciotti M.T."/>
        </authorList>
    </citation>
    <scope>NUCLEOTIDE SEQUENCE [LARGE SCALE GENOMIC DNA]</scope>
    <source>
        <strain evidence="2 3">DSM 14210</strain>
    </source>
</reference>
<gene>
    <name evidence="2" type="ORF">C472_00080</name>
</gene>
<comment type="caution">
    <text evidence="2">The sequence shown here is derived from an EMBL/GenBank/DDBJ whole genome shotgun (WGS) entry which is preliminary data.</text>
</comment>
<evidence type="ECO:0000256" key="1">
    <source>
        <dbReference type="SAM" id="Phobius"/>
    </source>
</evidence>
<keyword evidence="1" id="KW-0812">Transmembrane</keyword>
<keyword evidence="1" id="KW-1133">Transmembrane helix</keyword>
<name>M0E572_9EURY</name>
<keyword evidence="1" id="KW-0472">Membrane</keyword>
<evidence type="ECO:0008006" key="4">
    <source>
        <dbReference type="Google" id="ProtNLM"/>
    </source>
</evidence>